<dbReference type="OrthoDB" id="10354412at2759"/>
<gene>
    <name evidence="3" type="ORF">THASP1DRAFT_32657</name>
</gene>
<name>A0A4P9XII1_9FUNG</name>
<accession>A0A4P9XII1</accession>
<proteinExistence type="predicted"/>
<feature type="region of interest" description="Disordered" evidence="1">
    <location>
        <begin position="237"/>
        <end position="261"/>
    </location>
</feature>
<keyword evidence="2" id="KW-1133">Transmembrane helix</keyword>
<sequence length="445" mass="49094">MKFAVPPPLDGECDWTVNLTDCIRENTHKSLAYGAIAFNSCVAVFAVYVLYARQRHRHAAALRTSTVTPVGRRLVIQPMDAMIIFFAIFMALRPVHLILCLLDVYRTLAARELSANIVLLCFYWALLIFAVGVTKTVLPVLRSRRRQKTCLSCAPSTASLYVAAVLLAFVGPTLVATFSYISGQYGDAGDWESYYSHQYFIWIGWGGSLIAVWLMCTYFCVVLTVLLRERTRRLRSDNAESGQTPQRSAGSSGHRTNRTSFTEYNSANGRTTVQESDEAELQLIKQLRHTMLTIVVTISSCAALAIVWAVMAEYLLVYPAFSFIMELLIQTLLWGCLISVILLRVHLSTRARAHASTIASNGLSTARTDENASVAGKDTQTYKPVLFLNDSYYDAAESGSVDGLRASIGPTGVSDLSAHGLHARHVHQEGGEAIELWPQPTPARG</sequence>
<evidence type="ECO:0000256" key="2">
    <source>
        <dbReference type="SAM" id="Phobius"/>
    </source>
</evidence>
<keyword evidence="2" id="KW-0812">Transmembrane</keyword>
<evidence type="ECO:0000313" key="3">
    <source>
        <dbReference type="EMBL" id="RKP05507.1"/>
    </source>
</evidence>
<feature type="transmembrane region" description="Helical" evidence="2">
    <location>
        <begin position="291"/>
        <end position="311"/>
    </location>
</feature>
<feature type="transmembrane region" description="Helical" evidence="2">
    <location>
        <begin position="317"/>
        <end position="343"/>
    </location>
</feature>
<keyword evidence="4" id="KW-1185">Reference proteome</keyword>
<dbReference type="EMBL" id="KZ993110">
    <property type="protein sequence ID" value="RKP05507.1"/>
    <property type="molecule type" value="Genomic_DNA"/>
</dbReference>
<keyword evidence="2" id="KW-0472">Membrane</keyword>
<reference evidence="4" key="1">
    <citation type="journal article" date="2018" name="Nat. Microbiol.">
        <title>Leveraging single-cell genomics to expand the fungal tree of life.</title>
        <authorList>
            <person name="Ahrendt S.R."/>
            <person name="Quandt C.A."/>
            <person name="Ciobanu D."/>
            <person name="Clum A."/>
            <person name="Salamov A."/>
            <person name="Andreopoulos B."/>
            <person name="Cheng J.F."/>
            <person name="Woyke T."/>
            <person name="Pelin A."/>
            <person name="Henrissat B."/>
            <person name="Reynolds N.K."/>
            <person name="Benny G.L."/>
            <person name="Smith M.E."/>
            <person name="James T.Y."/>
            <person name="Grigoriev I.V."/>
        </authorList>
    </citation>
    <scope>NUCLEOTIDE SEQUENCE [LARGE SCALE GENOMIC DNA]</scope>
    <source>
        <strain evidence="4">RSA 1356</strain>
    </source>
</reference>
<dbReference type="AlphaFoldDB" id="A0A4P9XII1"/>
<feature type="transmembrane region" description="Helical" evidence="2">
    <location>
        <begin position="117"/>
        <end position="138"/>
    </location>
</feature>
<feature type="compositionally biased region" description="Polar residues" evidence="1">
    <location>
        <begin position="239"/>
        <end position="261"/>
    </location>
</feature>
<feature type="transmembrane region" description="Helical" evidence="2">
    <location>
        <begin position="201"/>
        <end position="227"/>
    </location>
</feature>
<dbReference type="Proteomes" id="UP000271241">
    <property type="component" value="Unassembled WGS sequence"/>
</dbReference>
<organism evidence="3 4">
    <name type="scientific">Thamnocephalis sphaerospora</name>
    <dbReference type="NCBI Taxonomy" id="78915"/>
    <lineage>
        <taxon>Eukaryota</taxon>
        <taxon>Fungi</taxon>
        <taxon>Fungi incertae sedis</taxon>
        <taxon>Zoopagomycota</taxon>
        <taxon>Zoopagomycotina</taxon>
        <taxon>Zoopagomycetes</taxon>
        <taxon>Zoopagales</taxon>
        <taxon>Sigmoideomycetaceae</taxon>
        <taxon>Thamnocephalis</taxon>
    </lineage>
</organism>
<evidence type="ECO:0000313" key="4">
    <source>
        <dbReference type="Proteomes" id="UP000271241"/>
    </source>
</evidence>
<feature type="transmembrane region" description="Helical" evidence="2">
    <location>
        <begin position="31"/>
        <end position="51"/>
    </location>
</feature>
<feature type="transmembrane region" description="Helical" evidence="2">
    <location>
        <begin position="158"/>
        <end position="181"/>
    </location>
</feature>
<evidence type="ECO:0000256" key="1">
    <source>
        <dbReference type="SAM" id="MobiDB-lite"/>
    </source>
</evidence>
<evidence type="ECO:0008006" key="5">
    <source>
        <dbReference type="Google" id="ProtNLM"/>
    </source>
</evidence>
<protein>
    <recommendedName>
        <fullName evidence="5">G-protein coupled receptors family 1 profile domain-containing protein</fullName>
    </recommendedName>
</protein>
<feature type="transmembrane region" description="Helical" evidence="2">
    <location>
        <begin position="82"/>
        <end position="105"/>
    </location>
</feature>